<feature type="compositionally biased region" description="Basic and acidic residues" evidence="15">
    <location>
        <begin position="964"/>
        <end position="993"/>
    </location>
</feature>
<feature type="domain" description="PH" evidence="16">
    <location>
        <begin position="1088"/>
        <end position="1184"/>
    </location>
</feature>
<feature type="coiled-coil region" evidence="14">
    <location>
        <begin position="1415"/>
        <end position="1477"/>
    </location>
</feature>
<dbReference type="FunFam" id="2.30.29.30:FF:000133">
    <property type="entry name" value="myosin phosphatase Rho-interacting protein isoform X1"/>
    <property type="match status" value="1"/>
</dbReference>
<dbReference type="SUPFAM" id="SSF81383">
    <property type="entry name" value="F-box domain"/>
    <property type="match status" value="1"/>
</dbReference>
<dbReference type="SUPFAM" id="SSF50729">
    <property type="entry name" value="PH domain-like"/>
    <property type="match status" value="2"/>
</dbReference>
<keyword evidence="3" id="KW-0597">Phosphoprotein</keyword>
<dbReference type="GO" id="GO:0003677">
    <property type="term" value="F:DNA binding"/>
    <property type="evidence" value="ECO:0007669"/>
    <property type="project" value="UniProtKB-KW"/>
</dbReference>
<evidence type="ECO:0000256" key="4">
    <source>
        <dbReference type="ARBA" id="ARBA00022614"/>
    </source>
</evidence>
<dbReference type="PROSITE" id="PS50003">
    <property type="entry name" value="PH_DOMAIN"/>
    <property type="match status" value="2"/>
</dbReference>
<comment type="caution">
    <text evidence="18">The sequence shown here is derived from an EMBL/GenBank/DDBJ whole genome shotgun (WGS) entry which is preliminary data.</text>
</comment>
<feature type="compositionally biased region" description="Basic and acidic residues" evidence="15">
    <location>
        <begin position="265"/>
        <end position="321"/>
    </location>
</feature>
<evidence type="ECO:0000256" key="13">
    <source>
        <dbReference type="PROSITE-ProRule" id="PRU00146"/>
    </source>
</evidence>
<evidence type="ECO:0000256" key="5">
    <source>
        <dbReference type="ARBA" id="ARBA00022723"/>
    </source>
</evidence>
<feature type="region of interest" description="Disordered" evidence="15">
    <location>
        <begin position="1188"/>
        <end position="1288"/>
    </location>
</feature>
<dbReference type="PROSITE" id="PS50016">
    <property type="entry name" value="ZF_PHD_2"/>
    <property type="match status" value="1"/>
</dbReference>
<keyword evidence="7 13" id="KW-0863">Zinc-finger</keyword>
<feature type="compositionally biased region" description="Low complexity" evidence="15">
    <location>
        <begin position="822"/>
        <end position="833"/>
    </location>
</feature>
<sequence length="3005" mass="339955">MSDGTDSLIRVGHAWGLPVPSTKLQYCFLLSPQSARSSTFGYGYRRDAAVGGRVTCGDWMTEAFNHANPIYGGWLLLAPEGTNFDNPLHRSRKWQRRFFLLYEHGLLRYALDEMASTLPQGTINLNVCVDVVDAESVTGQKHSLCICTPDREHYIRAENREVINGWQDALIVFPRTNKQNQKKKRKVEPPTPQPVLPHTAVCFACGEAGKEDTVESEEEKFSLSLMECTICNEIIHPSCLKMGKAEGIINDEIPNCWECPKCHKEGKTSKDGDGLGKRRLDNGEVGRWKLTDDPPPSKKKPPSAEETRQDGQKRKKEKELSQESGPKKKMKGAREKHLKKKQKPDSSETNGPNSSSGGQGSAGVGSAVQPPSSTSNQDQRSHHREKLERFKRMCQLLERTRDSSSSSSSSSSSESDSDSDSDSDSASAGAASEPSSPATTYNSREREREKERERERNRRLAELGFSASDDSEGERTGNEQEQEVTSEETPQQQQQQQRNRKSDNTSRGRKSAGVTETEDEDVPGEKNRKPGLLTPPSPSAISSSQHQPSFCHSHSEGVPKRTNGQEVSRNGRARMEKENAKSNSGGTNANHRHQTNKTGRAGKMRSGSKQTTTQMTGSGATNGGNGGVQLPSPASRIAAQLTLISPPKAVQMERHLVRPPPACPEPHCLPLDSGASHVLPRDVWLRVFQHLSHKQLCVCMRVCRTWSRWCCDKRLWTQIDLSRQRSITPPMLSGYRRHFYFLKEINEFLDKTFGKIAQEPGPAKVTVTSSSVLCASNSVVQSDGAEPVRESERVIGGRKPRVESGYFSLEKPKPEQPLQEALSSLSSSSSSSRLRYSTSEPALFLSLSSHNTHHTSLDTHTTHSDFTDTPTVSQSVDAPHTSPTAHTLQSPSSCTSTNTHTLASPLSSSQSSLDSESSSERRSRDKRVGGAKQSEAGGMNVKPGLGGRSYAALADVPRARRLSHREAFRSERKRQELRARTRSPGREEVERLFGHQRKRAQVIERFEMQQSTDAVEHMDTTENSSSSSQSTNQRTGRSERRLPAQKQDLSLDAGTGSVTDFSGRMAVYRRAKSLDRRVTESSMTPDLLNFKKGWMTKLYEDGLWKKHWFVLTDQSLRYYRDSIAEEAADLDGEIDLSTCFDVTEFPVQRNYGFQIHSKEGLYTLSAMTSGIRRNWIQAVMKCVRPTISPDVTRSVPDEHANAKTAPQTPEVSRPSHMWGQRSCDVTVDSASDHRKPRPRDRRREGRSKTFDWAEFKNERAETLDTSSSPSPSSVSSSPSSPSSSVSDRKLIHWEQEVAPENKKGVGVASGVPSVNKNSDVQVEIEERWHQVETTPLREEKQVPITGGSAPFSPGDKISAEFTEKELVKLQDQNTLLQEQLHNAEQNAREGYVLQCTKEPVQPSSDSVSLSSRAPLQHLSKMNHELKTELETQRRKHDLANQLVNNLRRSYSEAQDMLGHHEAEIEVLQAKLVSAMAEIIASEQAVARMRSELKLEQSRCHEREEECIRNETTLRAQLRDSEDRLRDVEASLLEKTQALRLLERQQALQRDQHKEVQRLQEKLTEVTKCLIATEEAQALREEREKKEHRCLEENYERERQGLSRRLAESEGKRREAEEQLQEVQEQVETLLRGGVGEKKESEVSEEMLHLQQVLNEQADVIENLRESVRRLEKERDHLTCRCQELVNQIAEADREVGKLQEQLKIEETDYYSLESSYERVSEEFARISRVLREKEEEVRQTKETYEKLVKKKDQDLNEALVKMAALGSSLEETEQRLKAKDELLSRVGHREVEQDLQVKLTVAENRISELEEHLSALRLGFTNLKMERCCSQQDVLDALEEQAEHDISFSTTSSLSLVRSSSETEVSFAKRQRIRFSNIQCQKYHQSQRIERVQRDNTLIDFTQEERQDLVADTSLNITDDTIQDLSQDISLVSDNTFQYCSDTERFMSIIHALESKLQATEEKLKDMTSKMLNEVCTVNASAEPEQDEPDGKSISCLDDRNVTIEDFKKALGFVESCRVRVREILSDQNEKGGAEAQVHILAEIEKDLVKASLHIRQVATRYEGSLPCQTEPQAQVDKSAIKVLARMLAFEGTVLEKIAFSLQDPKSELMQSLREINQDSQQVKTNHQDCLSAIYTDILTRKLKLQSMLINELHQADSLSDQSDNLHIPDSVFAQNSIHNACISAELAYSLQNFKHSYQDKFEELQRDLVKVKEILQQRDIVVTPDIGNKLEADTDIRSDVTPSELAPYEQQIKMEEAHTLAEEIVERHLAEIMQSCVTESVASLYTTSESLITELKRQAKVLQHLSQQLGKACEEDNSSVICGLAGQIQAVLGPRDPGVLMCNSLSMHEALIQVQVAYVACRLRADHERELSLCQETSHNMATLVQEHAQHVAAIQQRFQSSLEEERIQYFKTINSIQEENETLREEATMQLKEMSKKQKQIVQMEQEFQREIQEIKRKHAEELGQAVQGQATSELVLLERAENTQQTLETLLQDVEEAELRHKKHICKLEHELRGKVEELENVHQEEIQKLHDRYSQTIRTLGERLETIADDTQPPSTTEPQDAGHLEEDKGHEQEVSRDSMSLLRSRVQELELQMMNMRDELENKPPDGDMAGLREKYQRDFDSLKETCERGFAAMEETHQKVIEDLQRQHQREISKLLEEKERLLEEETNATIAAIEAMKNAHREELEKTQRAQLSGVSTDIEQLRIQYEEELQSIHRELEVLSEQYSQKCLENTHLAQALEAERHALQQCQRENQQLHTHNQELNNRLTVEISRMRSCYSGEKMSSPLTQGKDLYELEVLLRIKDSEIQYLKQEINSLKDELQSALRDKKYASDKYKDIYTELSIVRAKADCDISKLREKLLAATEALGERDTPSHTPGYDIMKSKSNPDFSKKGHSAVSRQVRGMRSKESKKSSRLRFSSTSLADLVGLFGGSPSPVLPGTTKPRNKVCFRVQPSSSGFILPPKICGWGRPATSREVSSAVGLHPSCSEWVRGQPLKSS</sequence>
<dbReference type="Gene3D" id="2.30.29.30">
    <property type="entry name" value="Pleckstrin-homology domain (PH domain)/Phosphotyrosine-binding domain (PTB)"/>
    <property type="match status" value="2"/>
</dbReference>
<dbReference type="InterPro" id="IPR032675">
    <property type="entry name" value="LRR_dom_sf"/>
</dbReference>
<keyword evidence="9 14" id="KW-0175">Coiled coil</keyword>
<dbReference type="SUPFAM" id="SSF57903">
    <property type="entry name" value="FYVE/PHD zinc finger"/>
    <property type="match status" value="1"/>
</dbReference>
<dbReference type="GO" id="GO:0015629">
    <property type="term" value="C:actin cytoskeleton"/>
    <property type="evidence" value="ECO:0007669"/>
    <property type="project" value="UniProtKB-ARBA"/>
</dbReference>
<dbReference type="FunFam" id="3.30.40.10:FF:000020">
    <property type="entry name" value="lysine-specific demethylase 2B isoform X1"/>
    <property type="match status" value="1"/>
</dbReference>
<organism evidence="18 19">
    <name type="scientific">Silurus asotus</name>
    <name type="common">Amur catfish</name>
    <name type="synonym">Parasilurus asotus</name>
    <dbReference type="NCBI Taxonomy" id="30991"/>
    <lineage>
        <taxon>Eukaryota</taxon>
        <taxon>Metazoa</taxon>
        <taxon>Chordata</taxon>
        <taxon>Craniata</taxon>
        <taxon>Vertebrata</taxon>
        <taxon>Euteleostomi</taxon>
        <taxon>Actinopterygii</taxon>
        <taxon>Neopterygii</taxon>
        <taxon>Teleostei</taxon>
        <taxon>Ostariophysi</taxon>
        <taxon>Siluriformes</taxon>
        <taxon>Siluridae</taxon>
        <taxon>Silurus</taxon>
    </lineage>
</organism>
<feature type="compositionally biased region" description="Polar residues" evidence="15">
    <location>
        <begin position="870"/>
        <end position="902"/>
    </location>
</feature>
<feature type="coiled-coil region" evidence="14">
    <location>
        <begin position="1524"/>
        <end position="1819"/>
    </location>
</feature>
<feature type="coiled-coil region" evidence="14">
    <location>
        <begin position="2647"/>
        <end position="2772"/>
    </location>
</feature>
<evidence type="ECO:0000256" key="3">
    <source>
        <dbReference type="ARBA" id="ARBA00022553"/>
    </source>
</evidence>
<dbReference type="CDD" id="cd13275">
    <property type="entry name" value="PH_M-RIP"/>
    <property type="match status" value="1"/>
</dbReference>
<keyword evidence="12" id="KW-0206">Cytoskeleton</keyword>
<feature type="coiled-coil region" evidence="14">
    <location>
        <begin position="2806"/>
        <end position="2840"/>
    </location>
</feature>
<feature type="compositionally biased region" description="Basic residues" evidence="15">
    <location>
        <begin position="327"/>
        <end position="342"/>
    </location>
</feature>
<feature type="region of interest" description="Disordered" evidence="15">
    <location>
        <begin position="808"/>
        <end position="833"/>
    </location>
</feature>
<feature type="region of interest" description="Disordered" evidence="15">
    <location>
        <begin position="2548"/>
        <end position="2585"/>
    </location>
</feature>
<keyword evidence="6" id="KW-0677">Repeat</keyword>
<dbReference type="EMBL" id="MU551634">
    <property type="protein sequence ID" value="KAI5621043.1"/>
    <property type="molecule type" value="Genomic_DNA"/>
</dbReference>
<feature type="compositionally biased region" description="Basic and acidic residues" evidence="15">
    <location>
        <begin position="918"/>
        <end position="928"/>
    </location>
</feature>
<feature type="compositionally biased region" description="Basic and acidic residues" evidence="15">
    <location>
        <begin position="855"/>
        <end position="866"/>
    </location>
</feature>
<feature type="region of interest" description="Disordered" evidence="15">
    <location>
        <begin position="852"/>
        <end position="947"/>
    </location>
</feature>
<dbReference type="InterPro" id="IPR019787">
    <property type="entry name" value="Znf_PHD-finger"/>
</dbReference>
<feature type="domain" description="PHD-type" evidence="17">
    <location>
        <begin position="199"/>
        <end position="265"/>
    </location>
</feature>
<feature type="compositionally biased region" description="Low complexity" evidence="15">
    <location>
        <begin position="403"/>
        <end position="414"/>
    </location>
</feature>
<feature type="region of interest" description="Disordered" evidence="15">
    <location>
        <begin position="1011"/>
        <end position="1056"/>
    </location>
</feature>
<feature type="compositionally biased region" description="Low complexity" evidence="15">
    <location>
        <begin position="1023"/>
        <end position="1035"/>
    </location>
</feature>
<dbReference type="InterPro" id="IPR011011">
    <property type="entry name" value="Znf_FYVE_PHD"/>
</dbReference>
<dbReference type="Gene3D" id="3.30.40.10">
    <property type="entry name" value="Zinc/RING finger domain, C3HC4 (zinc finger)"/>
    <property type="match status" value="1"/>
</dbReference>
<keyword evidence="19" id="KW-1185">Reference proteome</keyword>
<evidence type="ECO:0000259" key="16">
    <source>
        <dbReference type="PROSITE" id="PS50003"/>
    </source>
</evidence>
<evidence type="ECO:0000313" key="18">
    <source>
        <dbReference type="EMBL" id="KAI5621043.1"/>
    </source>
</evidence>
<dbReference type="Pfam" id="PF16866">
    <property type="entry name" value="PHD_4"/>
    <property type="match status" value="1"/>
</dbReference>
<reference evidence="18" key="1">
    <citation type="submission" date="2018-07" db="EMBL/GenBank/DDBJ databases">
        <title>Comparative genomics of catfishes provides insights into carnivory and benthic adaptation.</title>
        <authorList>
            <person name="Zhang Y."/>
            <person name="Wang D."/>
            <person name="Peng Z."/>
            <person name="Zheng S."/>
            <person name="Shao F."/>
            <person name="Tao W."/>
        </authorList>
    </citation>
    <scope>NUCLEOTIDE SEQUENCE</scope>
    <source>
        <strain evidence="18">Chongqing</strain>
    </source>
</reference>
<dbReference type="SMART" id="SM00256">
    <property type="entry name" value="FBOX"/>
    <property type="match status" value="1"/>
</dbReference>
<dbReference type="InterPro" id="IPR013083">
    <property type="entry name" value="Znf_RING/FYVE/PHD"/>
</dbReference>
<feature type="compositionally biased region" description="Basic and acidic residues" evidence="15">
    <location>
        <begin position="443"/>
        <end position="461"/>
    </location>
</feature>
<evidence type="ECO:0000256" key="8">
    <source>
        <dbReference type="ARBA" id="ARBA00022833"/>
    </source>
</evidence>
<feature type="compositionally biased region" description="Basic residues" evidence="15">
    <location>
        <begin position="590"/>
        <end position="603"/>
    </location>
</feature>
<dbReference type="PANTHER" id="PTHR17271">
    <property type="entry name" value="PLECKSTRIN HOMOLOGY PH DOMAIN-CONTAINING PROTEIN"/>
    <property type="match status" value="1"/>
</dbReference>
<feature type="compositionally biased region" description="Basic and acidic residues" evidence="15">
    <location>
        <begin position="1241"/>
        <end position="1262"/>
    </location>
</feature>
<evidence type="ECO:0000256" key="9">
    <source>
        <dbReference type="ARBA" id="ARBA00023054"/>
    </source>
</evidence>
<dbReference type="CDD" id="cd22180">
    <property type="entry name" value="F-box_FBXL10"/>
    <property type="match status" value="1"/>
</dbReference>
<dbReference type="Proteomes" id="UP001205998">
    <property type="component" value="Unassembled WGS sequence"/>
</dbReference>
<feature type="domain" description="PH" evidence="16">
    <location>
        <begin position="68"/>
        <end position="175"/>
    </location>
</feature>
<feature type="compositionally biased region" description="Low complexity" evidence="15">
    <location>
        <begin position="904"/>
        <end position="916"/>
    </location>
</feature>
<evidence type="ECO:0000256" key="15">
    <source>
        <dbReference type="SAM" id="MobiDB-lite"/>
    </source>
</evidence>
<keyword evidence="4" id="KW-0433">Leucine-rich repeat</keyword>
<proteinExistence type="predicted"/>
<accession>A0AAD5FMB9</accession>
<feature type="coiled-coil region" evidence="14">
    <location>
        <begin position="2415"/>
        <end position="2532"/>
    </location>
</feature>
<feature type="coiled-coil region" evidence="14">
    <location>
        <begin position="1359"/>
        <end position="1386"/>
    </location>
</feature>
<keyword evidence="2" id="KW-0963">Cytoplasm</keyword>
<name>A0AAD5FMB9_SILAS</name>
<gene>
    <name evidence="18" type="ORF">C0J50_19404</name>
</gene>
<feature type="region of interest" description="Disordered" evidence="15">
    <location>
        <begin position="964"/>
        <end position="994"/>
    </location>
</feature>
<evidence type="ECO:0000313" key="19">
    <source>
        <dbReference type="Proteomes" id="UP001205998"/>
    </source>
</evidence>
<evidence type="ECO:0000256" key="14">
    <source>
        <dbReference type="SAM" id="Coils"/>
    </source>
</evidence>
<feature type="compositionally biased region" description="Low complexity" evidence="15">
    <location>
        <begin position="487"/>
        <end position="497"/>
    </location>
</feature>
<dbReference type="InterPro" id="IPR011993">
    <property type="entry name" value="PH-like_dom_sf"/>
</dbReference>
<evidence type="ECO:0000259" key="17">
    <source>
        <dbReference type="PROSITE" id="PS50016"/>
    </source>
</evidence>
<comment type="subcellular location">
    <subcellularLocation>
        <location evidence="1">Cytoplasm</location>
        <location evidence="1">Cytoskeleton</location>
    </subcellularLocation>
</comment>
<evidence type="ECO:0000256" key="1">
    <source>
        <dbReference type="ARBA" id="ARBA00004245"/>
    </source>
</evidence>
<keyword evidence="5" id="KW-0479">Metal-binding</keyword>
<dbReference type="SMART" id="SM00233">
    <property type="entry name" value="PH"/>
    <property type="match status" value="2"/>
</dbReference>
<dbReference type="InterPro" id="IPR001849">
    <property type="entry name" value="PH_domain"/>
</dbReference>
<evidence type="ECO:0000256" key="7">
    <source>
        <dbReference type="ARBA" id="ARBA00022771"/>
    </source>
</evidence>
<dbReference type="CDD" id="cd15645">
    <property type="entry name" value="PHD_FXL19"/>
    <property type="match status" value="1"/>
</dbReference>
<evidence type="ECO:0000256" key="2">
    <source>
        <dbReference type="ARBA" id="ARBA00022490"/>
    </source>
</evidence>
<feature type="compositionally biased region" description="Basic and acidic residues" evidence="15">
    <location>
        <begin position="2565"/>
        <end position="2581"/>
    </location>
</feature>
<evidence type="ECO:0000256" key="11">
    <source>
        <dbReference type="ARBA" id="ARBA00023203"/>
    </source>
</evidence>
<dbReference type="InterPro" id="IPR036047">
    <property type="entry name" value="F-box-like_dom_sf"/>
</dbReference>
<dbReference type="Pfam" id="PF00169">
    <property type="entry name" value="PH"/>
    <property type="match status" value="2"/>
</dbReference>
<dbReference type="GO" id="GO:0008270">
    <property type="term" value="F:zinc ion binding"/>
    <property type="evidence" value="ECO:0007669"/>
    <property type="project" value="UniProtKB-KW"/>
</dbReference>
<feature type="region of interest" description="Disordered" evidence="15">
    <location>
        <begin position="2874"/>
        <end position="2920"/>
    </location>
</feature>
<evidence type="ECO:0000256" key="12">
    <source>
        <dbReference type="ARBA" id="ARBA00023212"/>
    </source>
</evidence>
<dbReference type="Pfam" id="PF12937">
    <property type="entry name" value="F-box-like"/>
    <property type="match status" value="1"/>
</dbReference>
<keyword evidence="10" id="KW-0238">DNA-binding</keyword>
<evidence type="ECO:0000256" key="10">
    <source>
        <dbReference type="ARBA" id="ARBA00023125"/>
    </source>
</evidence>
<dbReference type="PANTHER" id="PTHR17271:SF9">
    <property type="entry name" value="MYOSIN PHOSPHATASE RHO-INTERACTING PROTEIN"/>
    <property type="match status" value="1"/>
</dbReference>
<feature type="region of interest" description="Disordered" evidence="15">
    <location>
        <begin position="265"/>
        <end position="632"/>
    </location>
</feature>
<dbReference type="InterPro" id="IPR039597">
    <property type="entry name" value="M-RIP_PH"/>
</dbReference>
<keyword evidence="8" id="KW-0862">Zinc</keyword>
<dbReference type="Gene3D" id="3.80.10.10">
    <property type="entry name" value="Ribonuclease Inhibitor"/>
    <property type="match status" value="1"/>
</dbReference>
<dbReference type="GO" id="GO:0051015">
    <property type="term" value="F:actin filament binding"/>
    <property type="evidence" value="ECO:0007669"/>
    <property type="project" value="TreeGrafter"/>
</dbReference>
<feature type="compositionally biased region" description="Low complexity" evidence="15">
    <location>
        <begin position="424"/>
        <end position="438"/>
    </location>
</feature>
<protein>
    <submittedName>
        <fullName evidence="18">Centrosome-associated protein CEP250 isoform X4</fullName>
    </submittedName>
</protein>
<dbReference type="InterPro" id="IPR001810">
    <property type="entry name" value="F-box_dom"/>
</dbReference>
<dbReference type="InterPro" id="IPR052223">
    <property type="entry name" value="Actin_Cytoskeleton_Reg"/>
</dbReference>
<feature type="compositionally biased region" description="Polar residues" evidence="15">
    <location>
        <begin position="539"/>
        <end position="552"/>
    </location>
</feature>
<feature type="compositionally biased region" description="Low complexity" evidence="15">
    <location>
        <begin position="1266"/>
        <end position="1285"/>
    </location>
</feature>
<evidence type="ECO:0000256" key="6">
    <source>
        <dbReference type="ARBA" id="ARBA00022737"/>
    </source>
</evidence>
<keyword evidence="11" id="KW-0009">Actin-binding</keyword>